<name>A0A6J4NF25_9BACT</name>
<accession>A0A6J4NF25</accession>
<evidence type="ECO:0000256" key="1">
    <source>
        <dbReference type="SAM" id="MobiDB-lite"/>
    </source>
</evidence>
<dbReference type="EMBL" id="CADCUQ010000186">
    <property type="protein sequence ID" value="CAA9382768.1"/>
    <property type="molecule type" value="Genomic_DNA"/>
</dbReference>
<dbReference type="AlphaFoldDB" id="A0A6J4NF25"/>
<organism evidence="2">
    <name type="scientific">uncultured Phycisphaerae bacterium</name>
    <dbReference type="NCBI Taxonomy" id="904963"/>
    <lineage>
        <taxon>Bacteria</taxon>
        <taxon>Pseudomonadati</taxon>
        <taxon>Planctomycetota</taxon>
        <taxon>Phycisphaerae</taxon>
        <taxon>environmental samples</taxon>
    </lineage>
</organism>
<proteinExistence type="predicted"/>
<feature type="region of interest" description="Disordered" evidence="1">
    <location>
        <begin position="1"/>
        <end position="81"/>
    </location>
</feature>
<feature type="compositionally biased region" description="Pro residues" evidence="1">
    <location>
        <begin position="19"/>
        <end position="29"/>
    </location>
</feature>
<feature type="compositionally biased region" description="Basic and acidic residues" evidence="1">
    <location>
        <begin position="1"/>
        <end position="15"/>
    </location>
</feature>
<evidence type="ECO:0000313" key="2">
    <source>
        <dbReference type="EMBL" id="CAA9382768.1"/>
    </source>
</evidence>
<protein>
    <submittedName>
        <fullName evidence="2">Uncharacterized protein</fullName>
    </submittedName>
</protein>
<gene>
    <name evidence="2" type="ORF">AVDCRST_MAG64-758</name>
</gene>
<feature type="non-terminal residue" evidence="2">
    <location>
        <position position="1"/>
    </location>
</feature>
<feature type="non-terminal residue" evidence="2">
    <location>
        <position position="81"/>
    </location>
</feature>
<sequence length="81" mass="9056">PPPDARRSGRPELQRHPRPPAAPLPPRPLRAPARPLRAGARRRRPPARRAAPARPIARADPRLVRGDAFPPTWRGRPARDL</sequence>
<reference evidence="2" key="1">
    <citation type="submission" date="2020-02" db="EMBL/GenBank/DDBJ databases">
        <authorList>
            <person name="Meier V. D."/>
        </authorList>
    </citation>
    <scope>NUCLEOTIDE SEQUENCE</scope>
    <source>
        <strain evidence="2">AVDCRST_MAG64</strain>
    </source>
</reference>